<accession>A0ABP0SL22</accession>
<dbReference type="EMBL" id="CAXAMM010044073">
    <property type="protein sequence ID" value="CAK9112981.1"/>
    <property type="molecule type" value="Genomic_DNA"/>
</dbReference>
<proteinExistence type="predicted"/>
<dbReference type="Proteomes" id="UP001642464">
    <property type="component" value="Unassembled WGS sequence"/>
</dbReference>
<name>A0ABP0SL22_9DINO</name>
<evidence type="ECO:0000313" key="2">
    <source>
        <dbReference type="Proteomes" id="UP001642464"/>
    </source>
</evidence>
<protein>
    <submittedName>
        <fullName evidence="1">Uncharacterized protein</fullName>
    </submittedName>
</protein>
<gene>
    <name evidence="1" type="ORF">SCF082_LOCUS52378</name>
</gene>
<comment type="caution">
    <text evidence="1">The sequence shown here is derived from an EMBL/GenBank/DDBJ whole genome shotgun (WGS) entry which is preliminary data.</text>
</comment>
<sequence>MNMETPPDVGDALSNPKRLAKCSLARADSAQRLRVVFQSFLERRPGMHRANLAKFKTLDRDPKDRDAKSSLQICIQDLNEQQMEQVDLHLVEHLDETLSQVDISEMVTPFVETTIPAEVQKQVRFALDESRQGSPAQELFDNLRRKKSTLKKQVPAGELAKKGSVVVRLTSNRKRVGVCLGIDSSKSSLQPALQMTKKDLLFDTHRRGFGEAPSIAKNMIT</sequence>
<reference evidence="1 2" key="1">
    <citation type="submission" date="2024-02" db="EMBL/GenBank/DDBJ databases">
        <authorList>
            <person name="Chen Y."/>
            <person name="Shah S."/>
            <person name="Dougan E. K."/>
            <person name="Thang M."/>
            <person name="Chan C."/>
        </authorList>
    </citation>
    <scope>NUCLEOTIDE SEQUENCE [LARGE SCALE GENOMIC DNA]</scope>
</reference>
<keyword evidence="2" id="KW-1185">Reference proteome</keyword>
<organism evidence="1 2">
    <name type="scientific">Durusdinium trenchii</name>
    <dbReference type="NCBI Taxonomy" id="1381693"/>
    <lineage>
        <taxon>Eukaryota</taxon>
        <taxon>Sar</taxon>
        <taxon>Alveolata</taxon>
        <taxon>Dinophyceae</taxon>
        <taxon>Suessiales</taxon>
        <taxon>Symbiodiniaceae</taxon>
        <taxon>Durusdinium</taxon>
    </lineage>
</organism>
<evidence type="ECO:0000313" key="1">
    <source>
        <dbReference type="EMBL" id="CAK9112981.1"/>
    </source>
</evidence>